<feature type="domain" description="PAS" evidence="8">
    <location>
        <begin position="309"/>
        <end position="391"/>
    </location>
</feature>
<dbReference type="PANTHER" id="PTHR43304:SF1">
    <property type="entry name" value="PAC DOMAIN-CONTAINING PROTEIN"/>
    <property type="match status" value="1"/>
</dbReference>
<evidence type="ECO:0000313" key="11">
    <source>
        <dbReference type="Proteomes" id="UP001501433"/>
    </source>
</evidence>
<dbReference type="NCBIfam" id="TIGR00229">
    <property type="entry name" value="sensory_box"/>
    <property type="match status" value="2"/>
</dbReference>
<evidence type="ECO:0000313" key="10">
    <source>
        <dbReference type="EMBL" id="GAA4811473.1"/>
    </source>
</evidence>
<dbReference type="Pfam" id="PF08448">
    <property type="entry name" value="PAS_4"/>
    <property type="match status" value="1"/>
</dbReference>
<accession>A0ABP9CLG6</accession>
<evidence type="ECO:0000259" key="8">
    <source>
        <dbReference type="PROSITE" id="PS50112"/>
    </source>
</evidence>
<comment type="catalytic activity">
    <reaction evidence="1">
        <text>ATP + protein L-histidine = ADP + protein N-phospho-L-histidine.</text>
        <dbReference type="EC" id="2.7.13.3"/>
    </reaction>
</comment>
<organism evidence="10 11">
    <name type="scientific">Litoribaculum gwangyangense</name>
    <dbReference type="NCBI Taxonomy" id="1130722"/>
    <lineage>
        <taxon>Bacteria</taxon>
        <taxon>Pseudomonadati</taxon>
        <taxon>Bacteroidota</taxon>
        <taxon>Flavobacteriia</taxon>
        <taxon>Flavobacteriales</taxon>
        <taxon>Flavobacteriaceae</taxon>
        <taxon>Litoribaculum</taxon>
    </lineage>
</organism>
<dbReference type="InterPro" id="IPR000700">
    <property type="entry name" value="PAS-assoc_C"/>
</dbReference>
<dbReference type="InterPro" id="IPR052162">
    <property type="entry name" value="Sensor_kinase/Photoreceptor"/>
</dbReference>
<proteinExistence type="predicted"/>
<evidence type="ECO:0000256" key="2">
    <source>
        <dbReference type="ARBA" id="ARBA00012438"/>
    </source>
</evidence>
<dbReference type="InterPro" id="IPR001610">
    <property type="entry name" value="PAC"/>
</dbReference>
<dbReference type="Proteomes" id="UP001501433">
    <property type="component" value="Unassembled WGS sequence"/>
</dbReference>
<evidence type="ECO:0000256" key="3">
    <source>
        <dbReference type="ARBA" id="ARBA00022553"/>
    </source>
</evidence>
<dbReference type="PRINTS" id="PR00344">
    <property type="entry name" value="BCTRLSENSOR"/>
</dbReference>
<name>A0ABP9CLG6_9FLAO</name>
<keyword evidence="11" id="KW-1185">Reference proteome</keyword>
<feature type="domain" description="Histidine kinase" evidence="7">
    <location>
        <begin position="452"/>
        <end position="661"/>
    </location>
</feature>
<evidence type="ECO:0000259" key="9">
    <source>
        <dbReference type="PROSITE" id="PS50113"/>
    </source>
</evidence>
<dbReference type="Pfam" id="PF00512">
    <property type="entry name" value="HisKA"/>
    <property type="match status" value="1"/>
</dbReference>
<dbReference type="SUPFAM" id="SSF55785">
    <property type="entry name" value="PYP-like sensor domain (PAS domain)"/>
    <property type="match status" value="3"/>
</dbReference>
<dbReference type="SUPFAM" id="SSF47384">
    <property type="entry name" value="Homodimeric domain of signal transducing histidine kinase"/>
    <property type="match status" value="1"/>
</dbReference>
<dbReference type="SMART" id="SM00387">
    <property type="entry name" value="HATPase_c"/>
    <property type="match status" value="1"/>
</dbReference>
<feature type="domain" description="PAS" evidence="8">
    <location>
        <begin position="55"/>
        <end position="92"/>
    </location>
</feature>
<dbReference type="SMART" id="SM00091">
    <property type="entry name" value="PAS"/>
    <property type="match status" value="3"/>
</dbReference>
<dbReference type="EMBL" id="BAABJW010000002">
    <property type="protein sequence ID" value="GAA4811473.1"/>
    <property type="molecule type" value="Genomic_DNA"/>
</dbReference>
<sequence length="666" mass="76624">MSQEKIDILERALARERAARKQAEKILESKSEELYKLTQQLKESNTKLEKLVREKTSELKGVFENIVDAYIVMDLSGNVIKMNDPAIELLGYDNKIEEFNLLKLADSSEVDNIINGFHSLFYEGHITNFEVRINTKYNEQKLVHINASIIIDEQNNPIAAQGIVRDITTVRAAEEKLIQSEDRLTSLILSLDVGILLEDENRKIVLTNNKFCEFFQIPASPEQLIGLDCSNSAEESKHFFENPESFVDDINKITAKRETVLGEVLTMVNGKIFERDYIPIFSNNEYKGHLWSYKDVTLRLNYKKSIESQRKKYRDIIANMNLGLIEVDNDDVILMINHSFSEMSGYTEAELIGRKGNEIFPIGDGSQKIHEENKKRLKGISNSYELKVKNKFGEVRHWLISGAPNYNMNGDVTGSIGIHLDITDLKNLQLQKEKLLAELEKSNDELQEYAHIVSHDLKSPLRSIYALVSWIKEDNVGRLDDTSLENFKHIENSLEKMEQLITTVLNYSKAGVDFQDPEEVDINEMVHDIIEFLYVPKHIFIKILNPLPILKGDKIKLQQVFQNIISNAIKYIDKEKGLVEIDVDETEDYYKFMIRDNGMGIEKQYHEKIFKIFHTLNKVKDSTGLGLSIVKKIVNLHKGDIWLESEPNKGTTFYFTLKKIYSNGDT</sequence>
<dbReference type="Gene3D" id="3.30.450.20">
    <property type="entry name" value="PAS domain"/>
    <property type="match status" value="3"/>
</dbReference>
<dbReference type="InterPro" id="IPR036097">
    <property type="entry name" value="HisK_dim/P_sf"/>
</dbReference>
<keyword evidence="6" id="KW-0175">Coiled coil</keyword>
<dbReference type="InterPro" id="IPR035965">
    <property type="entry name" value="PAS-like_dom_sf"/>
</dbReference>
<evidence type="ECO:0000256" key="5">
    <source>
        <dbReference type="ARBA" id="ARBA00022777"/>
    </source>
</evidence>
<dbReference type="InterPro" id="IPR005467">
    <property type="entry name" value="His_kinase_dom"/>
</dbReference>
<dbReference type="Pfam" id="PF13426">
    <property type="entry name" value="PAS_9"/>
    <property type="match status" value="2"/>
</dbReference>
<dbReference type="InterPro" id="IPR003594">
    <property type="entry name" value="HATPase_dom"/>
</dbReference>
<feature type="coiled-coil region" evidence="6">
    <location>
        <begin position="6"/>
        <end position="58"/>
    </location>
</feature>
<dbReference type="RefSeq" id="WP_345276664.1">
    <property type="nucleotide sequence ID" value="NZ_BAABJW010000002.1"/>
</dbReference>
<protein>
    <recommendedName>
        <fullName evidence="2">histidine kinase</fullName>
        <ecNumber evidence="2">2.7.13.3</ecNumber>
    </recommendedName>
</protein>
<dbReference type="CDD" id="cd00082">
    <property type="entry name" value="HisKA"/>
    <property type="match status" value="1"/>
</dbReference>
<dbReference type="InterPro" id="IPR013656">
    <property type="entry name" value="PAS_4"/>
</dbReference>
<keyword evidence="5" id="KW-0418">Kinase</keyword>
<dbReference type="PROSITE" id="PS50113">
    <property type="entry name" value="PAC"/>
    <property type="match status" value="2"/>
</dbReference>
<dbReference type="CDD" id="cd00130">
    <property type="entry name" value="PAS"/>
    <property type="match status" value="2"/>
</dbReference>
<dbReference type="EC" id="2.7.13.3" evidence="2"/>
<gene>
    <name evidence="10" type="ORF">GCM10023330_18430</name>
</gene>
<dbReference type="InterPro" id="IPR000014">
    <property type="entry name" value="PAS"/>
</dbReference>
<dbReference type="InterPro" id="IPR004358">
    <property type="entry name" value="Sig_transdc_His_kin-like_C"/>
</dbReference>
<dbReference type="InterPro" id="IPR003661">
    <property type="entry name" value="HisK_dim/P_dom"/>
</dbReference>
<evidence type="ECO:0000259" key="7">
    <source>
        <dbReference type="PROSITE" id="PS50109"/>
    </source>
</evidence>
<reference evidence="11" key="1">
    <citation type="journal article" date="2019" name="Int. J. Syst. Evol. Microbiol.">
        <title>The Global Catalogue of Microorganisms (GCM) 10K type strain sequencing project: providing services to taxonomists for standard genome sequencing and annotation.</title>
        <authorList>
            <consortium name="The Broad Institute Genomics Platform"/>
            <consortium name="The Broad Institute Genome Sequencing Center for Infectious Disease"/>
            <person name="Wu L."/>
            <person name="Ma J."/>
        </authorList>
    </citation>
    <scope>NUCLEOTIDE SEQUENCE [LARGE SCALE GENOMIC DNA]</scope>
    <source>
        <strain evidence="11">JCM 18325</strain>
    </source>
</reference>
<feature type="domain" description="PAC" evidence="9">
    <location>
        <begin position="382"/>
        <end position="434"/>
    </location>
</feature>
<evidence type="ECO:0000256" key="6">
    <source>
        <dbReference type="SAM" id="Coils"/>
    </source>
</evidence>
<dbReference type="SMART" id="SM00086">
    <property type="entry name" value="PAC"/>
    <property type="match status" value="2"/>
</dbReference>
<keyword evidence="3" id="KW-0597">Phosphoprotein</keyword>
<evidence type="ECO:0000256" key="1">
    <source>
        <dbReference type="ARBA" id="ARBA00000085"/>
    </source>
</evidence>
<dbReference type="Gene3D" id="1.10.287.130">
    <property type="match status" value="1"/>
</dbReference>
<dbReference type="Pfam" id="PF02518">
    <property type="entry name" value="HATPase_c"/>
    <property type="match status" value="1"/>
</dbReference>
<feature type="coiled-coil region" evidence="6">
    <location>
        <begin position="425"/>
        <end position="452"/>
    </location>
</feature>
<comment type="caution">
    <text evidence="10">The sequence shown here is derived from an EMBL/GenBank/DDBJ whole genome shotgun (WGS) entry which is preliminary data.</text>
</comment>
<evidence type="ECO:0000256" key="4">
    <source>
        <dbReference type="ARBA" id="ARBA00022679"/>
    </source>
</evidence>
<dbReference type="SUPFAM" id="SSF55874">
    <property type="entry name" value="ATPase domain of HSP90 chaperone/DNA topoisomerase II/histidine kinase"/>
    <property type="match status" value="1"/>
</dbReference>
<dbReference type="Gene3D" id="3.30.565.10">
    <property type="entry name" value="Histidine kinase-like ATPase, C-terminal domain"/>
    <property type="match status" value="1"/>
</dbReference>
<dbReference type="InterPro" id="IPR036890">
    <property type="entry name" value="HATPase_C_sf"/>
</dbReference>
<dbReference type="SMART" id="SM00388">
    <property type="entry name" value="HisKA"/>
    <property type="match status" value="1"/>
</dbReference>
<feature type="domain" description="PAC" evidence="9">
    <location>
        <begin position="127"/>
        <end position="179"/>
    </location>
</feature>
<dbReference type="PROSITE" id="PS50109">
    <property type="entry name" value="HIS_KIN"/>
    <property type="match status" value="1"/>
</dbReference>
<dbReference type="PANTHER" id="PTHR43304">
    <property type="entry name" value="PHYTOCHROME-LIKE PROTEIN CPH1"/>
    <property type="match status" value="1"/>
</dbReference>
<keyword evidence="4" id="KW-0808">Transferase</keyword>
<dbReference type="PROSITE" id="PS50112">
    <property type="entry name" value="PAS"/>
    <property type="match status" value="2"/>
</dbReference>